<organism evidence="1 2">
    <name type="scientific">Mya arenaria</name>
    <name type="common">Soft-shell clam</name>
    <dbReference type="NCBI Taxonomy" id="6604"/>
    <lineage>
        <taxon>Eukaryota</taxon>
        <taxon>Metazoa</taxon>
        <taxon>Spiralia</taxon>
        <taxon>Lophotrochozoa</taxon>
        <taxon>Mollusca</taxon>
        <taxon>Bivalvia</taxon>
        <taxon>Autobranchia</taxon>
        <taxon>Heteroconchia</taxon>
        <taxon>Euheterodonta</taxon>
        <taxon>Imparidentia</taxon>
        <taxon>Neoheterodontei</taxon>
        <taxon>Myida</taxon>
        <taxon>Myoidea</taxon>
        <taxon>Myidae</taxon>
        <taxon>Mya</taxon>
    </lineage>
</organism>
<name>A0ABY7G6A1_MYAAR</name>
<evidence type="ECO:0000313" key="1">
    <source>
        <dbReference type="EMBL" id="WAR28884.1"/>
    </source>
</evidence>
<reference evidence="1" key="1">
    <citation type="submission" date="2022-11" db="EMBL/GenBank/DDBJ databases">
        <title>Centuries of genome instability and evolution in soft-shell clam transmissible cancer (bioRxiv).</title>
        <authorList>
            <person name="Hart S.F.M."/>
            <person name="Yonemitsu M.A."/>
            <person name="Giersch R.M."/>
            <person name="Beal B.F."/>
            <person name="Arriagada G."/>
            <person name="Davis B.W."/>
            <person name="Ostrander E.A."/>
            <person name="Goff S.P."/>
            <person name="Metzger M.J."/>
        </authorList>
    </citation>
    <scope>NUCLEOTIDE SEQUENCE</scope>
    <source>
        <strain evidence="1">MELC-2E11</strain>
        <tissue evidence="1">Siphon/mantle</tissue>
    </source>
</reference>
<evidence type="ECO:0000313" key="2">
    <source>
        <dbReference type="Proteomes" id="UP001164746"/>
    </source>
</evidence>
<gene>
    <name evidence="1" type="ORF">MAR_014588</name>
</gene>
<sequence>MLTNRNITDKMNHSDDSPDVLARVDMQTKITNFNFTLGLNDNTSDEYYNFTHSFCDQDENEFIVYGVVPTNQSKECSETTCECYETLLFLIFPTLPMNKTVLRCASLASDGSLMVSSEAKALSLVPRAAHVNSKLHGKRLRCKTSPLAGLGLDVLYSNEEEIKVVNNNNCWDASDKQCKQCDQLAVVCQVEEINCFPEQVPVYNGTRPGDVYCSLVNVEQIHILNISKNGNLLRSIPSPLGIHNFGQFIRLSVNTDAINVTFGTASCEDEGEYSIELSNETRTEFFVWVVSNAEMPILNVISPPKLNQNLKMTCTAMLGRGLGRTERTQVVLQRRKNGEAFEEYEATHMSDCTTSPCVCFVEAEYSVLLTDSWNETDVRCALKNTSTNLIEEDLTNVFYGRKQVCDNRYSSGTNLQTSKWKRRSGSKDH</sequence>
<proteinExistence type="predicted"/>
<dbReference type="EMBL" id="CP111026">
    <property type="protein sequence ID" value="WAR28884.1"/>
    <property type="molecule type" value="Genomic_DNA"/>
</dbReference>
<keyword evidence="2" id="KW-1185">Reference proteome</keyword>
<accession>A0ABY7G6A1</accession>
<dbReference type="Proteomes" id="UP001164746">
    <property type="component" value="Chromosome 15"/>
</dbReference>
<protein>
    <submittedName>
        <fullName evidence="1">Uncharacterized protein</fullName>
    </submittedName>
</protein>